<dbReference type="Pfam" id="PF07819">
    <property type="entry name" value="PGAP1"/>
    <property type="match status" value="1"/>
</dbReference>
<feature type="region of interest" description="Disordered" evidence="11">
    <location>
        <begin position="1043"/>
        <end position="1069"/>
    </location>
</feature>
<sequence>MKLAGSFLLISTALTFAYFLGLVQFLTENGEDKCEMTYMFEYPQFVKISNRIDKVYKRYGLYAYSEGRLTQKTRDMYFDGIPVLFIPGNKGSFKQVRSLSSIALRKWLNSRIPFHFDYFTVDLNDEYSGAYGPLLYDQLNYVNSSVYRILELYKDKRNRPKSIVLIGHSIGGSVALKLLSQTTNPALVPILITLSSPMKRPPLLFDYHFNRFYDNILNERLNSTTLVHVNGGYRDLLILPFLTKNNLDNAVTVATSHIPISWTECDHVQILWCKQVVLAIIRALFDSVDTGTHQISSNDTLRKSAFQHHLHHHSGIKFRDRSKYLSPSLLNSKGKWIENIQKQYSVEYPVGLNQLEWYMVSISEFSGYEKLSILAVNMDIVDWVFACNAYVLKGSSRMCREAFHLTPKSDIAPSTNYKRRFIEVNLKHLKQQNPDLTHVVFRALPTDDLLEYHVDVHGADQRSLSVQLPSWFSLSNKVIMERTPDKSLYFELELKQLDHVMQYYKLYLEPLRCSKSEHHASITLSSPWSHENYHGFVTHNAKKPFVVRLLNSKPGEFRNHSAVIKLILDPSCTYKISIQSSIFGTLGQLARTYSPLLLANVAAVVLMSLRYQLNNLNQGYCSIMLIALLEGAKPLYVLFGFKLISQLFSFFNIYYLPAPDNLYLMDEGTDFFLLPLLLYLCSVGLTWILTVAFIVSLVALESTMHKLCLRLLAATVSFNMSWSGYILNGLHKLPVIVGLTLISLSVGVCGGLALCLGTVFYFLRLTQMSQDFVEEIVWIVVKRFAKKCKRFFRKRRDPVSGELVISSEANLAVLDQSDVNTGVSGGAGAGENDGSSVEKFDERVKENEIEAKNTEKGDGDKNSELEKTEDTISSDSKVDNVIEKVTSGDESEENSAEGLNQTETSREPDESNDETLLGNLDLSTSYNSIFFHSTIFFLWVIVTVINIPAVLTWAHNFKYNTKLTPDTSFLPGVALSFCSLFLWQFDFPKIKKKWSEKIEDFLFIVTIVVLVFTTLSIYRLNYLLTLVILVVTFHQLLAPDVGETEENDENDENKTEDKPNYQDIKMKTE</sequence>
<dbReference type="GO" id="GO:0006505">
    <property type="term" value="P:GPI anchor metabolic process"/>
    <property type="evidence" value="ECO:0007669"/>
    <property type="project" value="TreeGrafter"/>
</dbReference>
<reference evidence="14" key="1">
    <citation type="submission" date="2022-01" db="EMBL/GenBank/DDBJ databases">
        <authorList>
            <person name="King R."/>
        </authorList>
    </citation>
    <scope>NUCLEOTIDE SEQUENCE</scope>
</reference>
<keyword evidence="8 10" id="KW-1133">Transmembrane helix</keyword>
<dbReference type="SUPFAM" id="SSF53474">
    <property type="entry name" value="alpha/beta-Hydrolases"/>
    <property type="match status" value="1"/>
</dbReference>
<dbReference type="EMBL" id="OU900099">
    <property type="protein sequence ID" value="CAG9863163.1"/>
    <property type="molecule type" value="Genomic_DNA"/>
</dbReference>
<dbReference type="GO" id="GO:0006888">
    <property type="term" value="P:endoplasmic reticulum to Golgi vesicle-mediated transport"/>
    <property type="evidence" value="ECO:0007669"/>
    <property type="project" value="TreeGrafter"/>
</dbReference>
<feature type="transmembrane region" description="Helical" evidence="10">
    <location>
        <begin position="1000"/>
        <end position="1020"/>
    </location>
</feature>
<proteinExistence type="inferred from homology"/>
<keyword evidence="3 10" id="KW-0813">Transport</keyword>
<evidence type="ECO:0000313" key="14">
    <source>
        <dbReference type="EMBL" id="CAG9863163.1"/>
    </source>
</evidence>
<feature type="transmembrane region" description="Helical" evidence="10">
    <location>
        <begin position="634"/>
        <end position="656"/>
    </location>
</feature>
<protein>
    <recommendedName>
        <fullName evidence="10">GPI inositol-deacylase</fullName>
        <ecNumber evidence="10">3.1.-.-</ecNumber>
    </recommendedName>
</protein>
<evidence type="ECO:0000256" key="5">
    <source>
        <dbReference type="ARBA" id="ARBA00022801"/>
    </source>
</evidence>
<dbReference type="InterPro" id="IPR056824">
    <property type="entry name" value="PGAP1_TMD"/>
</dbReference>
<evidence type="ECO:0000256" key="7">
    <source>
        <dbReference type="ARBA" id="ARBA00022927"/>
    </source>
</evidence>
<dbReference type="PANTHER" id="PTHR15495:SF7">
    <property type="entry name" value="GPI INOSITOL-DEACYLASE"/>
    <property type="match status" value="1"/>
</dbReference>
<dbReference type="GO" id="GO:0015031">
    <property type="term" value="P:protein transport"/>
    <property type="evidence" value="ECO:0007669"/>
    <property type="project" value="UniProtKB-KW"/>
</dbReference>
<evidence type="ECO:0000256" key="11">
    <source>
        <dbReference type="SAM" id="MobiDB-lite"/>
    </source>
</evidence>
<comment type="subcellular location">
    <subcellularLocation>
        <location evidence="1">Endoplasmic reticulum membrane</location>
        <topology evidence="1">Multi-pass membrane protein</topology>
    </subcellularLocation>
</comment>
<feature type="compositionally biased region" description="Basic and acidic residues" evidence="11">
    <location>
        <begin position="836"/>
        <end position="882"/>
    </location>
</feature>
<dbReference type="OrthoDB" id="348976at2759"/>
<dbReference type="AlphaFoldDB" id="A0A9N9TYK0"/>
<keyword evidence="4 10" id="KW-0812">Transmembrane</keyword>
<evidence type="ECO:0000256" key="10">
    <source>
        <dbReference type="RuleBase" id="RU365011"/>
    </source>
</evidence>
<comment type="function">
    <text evidence="10">Involved in inositol deacylation of GPI-anchored proteins which plays important roles in the quality control and ER-associated degradation of GPI-anchored proteins.</text>
</comment>
<evidence type="ECO:0000256" key="9">
    <source>
        <dbReference type="ARBA" id="ARBA00023136"/>
    </source>
</evidence>
<feature type="domain" description="GPI inositol-deacylase transmembrane" evidence="13">
    <location>
        <begin position="915"/>
        <end position="1033"/>
    </location>
</feature>
<comment type="similarity">
    <text evidence="2 10">Belongs to the GPI inositol-deacylase family.</text>
</comment>
<feature type="transmembrane region" description="Helical" evidence="10">
    <location>
        <begin position="733"/>
        <end position="763"/>
    </location>
</feature>
<dbReference type="Proteomes" id="UP001153712">
    <property type="component" value="Chromosome 6"/>
</dbReference>
<feature type="compositionally biased region" description="Basic and acidic residues" evidence="11">
    <location>
        <begin position="1052"/>
        <end position="1069"/>
    </location>
</feature>
<feature type="region of interest" description="Disordered" evidence="11">
    <location>
        <begin position="822"/>
        <end position="914"/>
    </location>
</feature>
<dbReference type="EC" id="3.1.-.-" evidence="10"/>
<evidence type="ECO:0000256" key="2">
    <source>
        <dbReference type="ARBA" id="ARBA00006931"/>
    </source>
</evidence>
<evidence type="ECO:0000256" key="1">
    <source>
        <dbReference type="ARBA" id="ARBA00004477"/>
    </source>
</evidence>
<keyword evidence="7 10" id="KW-0653">Protein transport</keyword>
<accession>A0A9N9TYK0</accession>
<feature type="domain" description="GPI inositol-deacylase PGAP1-like alpha/beta" evidence="12">
    <location>
        <begin position="78"/>
        <end position="286"/>
    </location>
</feature>
<dbReference type="Gene3D" id="3.40.50.1820">
    <property type="entry name" value="alpha/beta hydrolase"/>
    <property type="match status" value="1"/>
</dbReference>
<dbReference type="InterPro" id="IPR012908">
    <property type="entry name" value="PGAP1-ab_dom-like"/>
</dbReference>
<gene>
    <name evidence="14" type="ORF">PHYEVI_LOCUS9462</name>
</gene>
<dbReference type="InterPro" id="IPR039529">
    <property type="entry name" value="PGAP1/BST1"/>
</dbReference>
<keyword evidence="9 10" id="KW-0472">Membrane</keyword>
<evidence type="ECO:0000313" key="15">
    <source>
        <dbReference type="Proteomes" id="UP001153712"/>
    </source>
</evidence>
<keyword evidence="5 10" id="KW-0378">Hydrolase</keyword>
<evidence type="ECO:0000256" key="6">
    <source>
        <dbReference type="ARBA" id="ARBA00022824"/>
    </source>
</evidence>
<dbReference type="Pfam" id="PF25140">
    <property type="entry name" value="PGAP1_TMD"/>
    <property type="match status" value="1"/>
</dbReference>
<evidence type="ECO:0000256" key="3">
    <source>
        <dbReference type="ARBA" id="ARBA00022448"/>
    </source>
</evidence>
<keyword evidence="6 10" id="KW-0256">Endoplasmic reticulum</keyword>
<feature type="transmembrane region" description="Helical" evidence="10">
    <location>
        <begin position="593"/>
        <end position="613"/>
    </location>
</feature>
<feature type="transmembrane region" description="Helical" evidence="10">
    <location>
        <begin position="929"/>
        <end position="949"/>
    </location>
</feature>
<dbReference type="GO" id="GO:0050185">
    <property type="term" value="F:phosphatidylinositol deacylase activity"/>
    <property type="evidence" value="ECO:0007669"/>
    <property type="project" value="TreeGrafter"/>
</dbReference>
<feature type="transmembrane region" description="Helical" evidence="10">
    <location>
        <begin position="707"/>
        <end position="727"/>
    </location>
</feature>
<evidence type="ECO:0000259" key="12">
    <source>
        <dbReference type="Pfam" id="PF07819"/>
    </source>
</evidence>
<dbReference type="PANTHER" id="PTHR15495">
    <property type="entry name" value="NEGATIVE REGULATOR OF VESICLE FORMATION-RELATED"/>
    <property type="match status" value="1"/>
</dbReference>
<evidence type="ECO:0000256" key="4">
    <source>
        <dbReference type="ARBA" id="ARBA00022692"/>
    </source>
</evidence>
<dbReference type="Pfam" id="PF24660">
    <property type="entry name" value="PGAP1_3rd"/>
    <property type="match status" value="1"/>
</dbReference>
<keyword evidence="15" id="KW-1185">Reference proteome</keyword>
<evidence type="ECO:0000259" key="13">
    <source>
        <dbReference type="Pfam" id="PF25140"/>
    </source>
</evidence>
<feature type="transmembrane region" description="Helical" evidence="10">
    <location>
        <begin position="969"/>
        <end position="988"/>
    </location>
</feature>
<organism evidence="14 15">
    <name type="scientific">Phyllotreta striolata</name>
    <name type="common">Striped flea beetle</name>
    <name type="synonym">Crioceris striolata</name>
    <dbReference type="NCBI Taxonomy" id="444603"/>
    <lineage>
        <taxon>Eukaryota</taxon>
        <taxon>Metazoa</taxon>
        <taxon>Ecdysozoa</taxon>
        <taxon>Arthropoda</taxon>
        <taxon>Hexapoda</taxon>
        <taxon>Insecta</taxon>
        <taxon>Pterygota</taxon>
        <taxon>Neoptera</taxon>
        <taxon>Endopterygota</taxon>
        <taxon>Coleoptera</taxon>
        <taxon>Polyphaga</taxon>
        <taxon>Cucujiformia</taxon>
        <taxon>Chrysomeloidea</taxon>
        <taxon>Chrysomelidae</taxon>
        <taxon>Galerucinae</taxon>
        <taxon>Alticini</taxon>
        <taxon>Phyllotreta</taxon>
    </lineage>
</organism>
<feature type="transmembrane region" description="Helical" evidence="10">
    <location>
        <begin position="676"/>
        <end position="700"/>
    </location>
</feature>
<dbReference type="GO" id="GO:0005789">
    <property type="term" value="C:endoplasmic reticulum membrane"/>
    <property type="evidence" value="ECO:0007669"/>
    <property type="project" value="UniProtKB-SubCell"/>
</dbReference>
<name>A0A9N9TYK0_PHYSR</name>
<dbReference type="InterPro" id="IPR029058">
    <property type="entry name" value="AB_hydrolase_fold"/>
</dbReference>
<evidence type="ECO:0000256" key="8">
    <source>
        <dbReference type="ARBA" id="ARBA00022989"/>
    </source>
</evidence>